<proteinExistence type="predicted"/>
<dbReference type="InParanoid" id="A0A078B1D9"/>
<accession>A0A078B1D9</accession>
<dbReference type="Proteomes" id="UP000039865">
    <property type="component" value="Unassembled WGS sequence"/>
</dbReference>
<organism evidence="2 3">
    <name type="scientific">Stylonychia lemnae</name>
    <name type="common">Ciliate</name>
    <dbReference type="NCBI Taxonomy" id="5949"/>
    <lineage>
        <taxon>Eukaryota</taxon>
        <taxon>Sar</taxon>
        <taxon>Alveolata</taxon>
        <taxon>Ciliophora</taxon>
        <taxon>Intramacronucleata</taxon>
        <taxon>Spirotrichea</taxon>
        <taxon>Stichotrichia</taxon>
        <taxon>Sporadotrichida</taxon>
        <taxon>Oxytrichidae</taxon>
        <taxon>Stylonychinae</taxon>
        <taxon>Stylonychia</taxon>
    </lineage>
</organism>
<evidence type="ECO:0000256" key="1">
    <source>
        <dbReference type="SAM" id="MobiDB-lite"/>
    </source>
</evidence>
<evidence type="ECO:0000313" key="2">
    <source>
        <dbReference type="EMBL" id="CDW88136.1"/>
    </source>
</evidence>
<dbReference type="AlphaFoldDB" id="A0A078B1D9"/>
<dbReference type="EMBL" id="CCKQ01016264">
    <property type="protein sequence ID" value="CDW88136.1"/>
    <property type="molecule type" value="Genomic_DNA"/>
</dbReference>
<sequence length="281" mass="32921">MMDTLKKINLFSNFKTLNASKPPLASAFLKPSSINQSRDQSRQILSVSQMSSEKNFPQPGSDSSPLSQPALSFIGAQKDDSLKTRTELLLKDVLKKEKKNQVTNIDIRIKSMKQHILQRLNISPTTKIKSIPEKYNRQYERLLDRENRFKEFDDIMNSEKRIKLEIEKELGDLKVKQIADFYNLLEKIKHRICQVSKWGRIRGIILSSVRLMTYVKEIRAIRMKFKIELQTILSKLIQIYSEVMRTWMINHMKAFIMHLVENKELNLNYTEGGITPKEIQY</sequence>
<keyword evidence="3" id="KW-1185">Reference proteome</keyword>
<gene>
    <name evidence="2" type="primary">Contig15231.g16224</name>
    <name evidence="2" type="ORF">STYLEM_17253</name>
</gene>
<protein>
    <submittedName>
        <fullName evidence="2">Uncharacterized protein</fullName>
    </submittedName>
</protein>
<name>A0A078B1D9_STYLE</name>
<reference evidence="2 3" key="1">
    <citation type="submission" date="2014-06" db="EMBL/GenBank/DDBJ databases">
        <authorList>
            <person name="Swart Estienne"/>
        </authorList>
    </citation>
    <scope>NUCLEOTIDE SEQUENCE [LARGE SCALE GENOMIC DNA]</scope>
    <source>
        <strain evidence="2 3">130c</strain>
    </source>
</reference>
<evidence type="ECO:0000313" key="3">
    <source>
        <dbReference type="Proteomes" id="UP000039865"/>
    </source>
</evidence>
<feature type="region of interest" description="Disordered" evidence="1">
    <location>
        <begin position="48"/>
        <end position="69"/>
    </location>
</feature>